<dbReference type="GeneID" id="8863684"/>
<evidence type="ECO:0000313" key="3">
    <source>
        <dbReference type="Proteomes" id="UP000006671"/>
    </source>
</evidence>
<proteinExistence type="predicted"/>
<dbReference type="VEuPathDB" id="AmoebaDB:NAEGRDRAFT_45291"/>
<dbReference type="AlphaFoldDB" id="D2UX58"/>
<keyword evidence="1" id="KW-0812">Transmembrane</keyword>
<evidence type="ECO:0000313" key="2">
    <source>
        <dbReference type="EMBL" id="EFC50874.1"/>
    </source>
</evidence>
<reference evidence="2 3" key="1">
    <citation type="journal article" date="2010" name="Cell">
        <title>The genome of Naegleria gruberi illuminates early eukaryotic versatility.</title>
        <authorList>
            <person name="Fritz-Laylin L.K."/>
            <person name="Prochnik S.E."/>
            <person name="Ginger M.L."/>
            <person name="Dacks J.B."/>
            <person name="Carpenter M.L."/>
            <person name="Field M.C."/>
            <person name="Kuo A."/>
            <person name="Paredez A."/>
            <person name="Chapman J."/>
            <person name="Pham J."/>
            <person name="Shu S."/>
            <person name="Neupane R."/>
            <person name="Cipriano M."/>
            <person name="Mancuso J."/>
            <person name="Tu H."/>
            <person name="Salamov A."/>
            <person name="Lindquist E."/>
            <person name="Shapiro H."/>
            <person name="Lucas S."/>
            <person name="Grigoriev I.V."/>
            <person name="Cande W.Z."/>
            <person name="Fulton C."/>
            <person name="Rokhsar D.S."/>
            <person name="Dawson S.C."/>
        </authorList>
    </citation>
    <scope>NUCLEOTIDE SEQUENCE [LARGE SCALE GENOMIC DNA]</scope>
    <source>
        <strain evidence="2 3">NEG-M</strain>
    </source>
</reference>
<organism evidence="3">
    <name type="scientific">Naegleria gruberi</name>
    <name type="common">Amoeba</name>
    <dbReference type="NCBI Taxonomy" id="5762"/>
    <lineage>
        <taxon>Eukaryota</taxon>
        <taxon>Discoba</taxon>
        <taxon>Heterolobosea</taxon>
        <taxon>Tetramitia</taxon>
        <taxon>Eutetramitia</taxon>
        <taxon>Vahlkampfiidae</taxon>
        <taxon>Naegleria</taxon>
    </lineage>
</organism>
<dbReference type="KEGG" id="ngr:NAEGRDRAFT_45291"/>
<dbReference type="InParanoid" id="D2UX58"/>
<keyword evidence="3" id="KW-1185">Reference proteome</keyword>
<feature type="transmembrane region" description="Helical" evidence="1">
    <location>
        <begin position="52"/>
        <end position="80"/>
    </location>
</feature>
<keyword evidence="1" id="KW-0472">Membrane</keyword>
<dbReference type="Proteomes" id="UP000006671">
    <property type="component" value="Unassembled WGS sequence"/>
</dbReference>
<evidence type="ECO:0000256" key="1">
    <source>
        <dbReference type="SAM" id="Phobius"/>
    </source>
</evidence>
<gene>
    <name evidence="2" type="ORF">NAEGRDRAFT_45291</name>
</gene>
<protein>
    <submittedName>
        <fullName evidence="2">Predicted protein</fullName>
    </submittedName>
</protein>
<keyword evidence="1" id="KW-1133">Transmembrane helix</keyword>
<dbReference type="EMBL" id="GG738845">
    <property type="protein sequence ID" value="EFC50874.1"/>
    <property type="molecule type" value="Genomic_DNA"/>
</dbReference>
<sequence>MEGKPNKVSRALHLLDGRPEGFEFSAIRPIVLNGGLGQKGATVYYQIKKRRAIISIVLGALCLIIGILAGLASIGIGSYYSSTGHERFAIYKTSDCSSDVIGNVTLNTKVPLLDPVCTDLSCTSLGSLSVKPLCAEKTMPAEAPAGTVMISYYGPTDATCSSSDGAKISASFSVSANLDSSVCIQMPTLPDALRSVADKVSFFDFKALKVSGCGNLKAYTDTACTTGEKALPGANGLCVSGYKVHCTAANNATAMKVSFFVLTLVALLFFAF</sequence>
<dbReference type="RefSeq" id="XP_002683618.1">
    <property type="nucleotide sequence ID" value="XM_002683572.1"/>
</dbReference>
<name>D2UX58_NAEGR</name>
<accession>D2UX58</accession>